<feature type="coiled-coil region" evidence="1">
    <location>
        <begin position="179"/>
        <end position="206"/>
    </location>
</feature>
<feature type="compositionally biased region" description="Polar residues" evidence="2">
    <location>
        <begin position="238"/>
        <end position="253"/>
    </location>
</feature>
<keyword evidence="1" id="KW-0175">Coiled coil</keyword>
<dbReference type="Proteomes" id="UP000025227">
    <property type="component" value="Unplaced"/>
</dbReference>
<dbReference type="OMA" id="ECLASEY"/>
<evidence type="ECO:0000256" key="1">
    <source>
        <dbReference type="SAM" id="Coils"/>
    </source>
</evidence>
<reference evidence="4" key="1">
    <citation type="submission" date="2020-12" db="UniProtKB">
        <authorList>
            <consortium name="WormBaseParasite"/>
        </authorList>
    </citation>
    <scope>IDENTIFICATION</scope>
    <source>
        <strain evidence="4">MHco3</strain>
    </source>
</reference>
<dbReference type="WBParaSite" id="HCON_00058110-00001">
    <property type="protein sequence ID" value="HCON_00058110-00001"/>
    <property type="gene ID" value="HCON_00058110"/>
</dbReference>
<organism evidence="3 4">
    <name type="scientific">Haemonchus contortus</name>
    <name type="common">Barber pole worm</name>
    <dbReference type="NCBI Taxonomy" id="6289"/>
    <lineage>
        <taxon>Eukaryota</taxon>
        <taxon>Metazoa</taxon>
        <taxon>Ecdysozoa</taxon>
        <taxon>Nematoda</taxon>
        <taxon>Chromadorea</taxon>
        <taxon>Rhabditida</taxon>
        <taxon>Rhabditina</taxon>
        <taxon>Rhabditomorpha</taxon>
        <taxon>Strongyloidea</taxon>
        <taxon>Trichostrongylidae</taxon>
        <taxon>Haemonchus</taxon>
    </lineage>
</organism>
<keyword evidence="3" id="KW-1185">Reference proteome</keyword>
<evidence type="ECO:0000313" key="3">
    <source>
        <dbReference type="Proteomes" id="UP000025227"/>
    </source>
</evidence>
<name>A0A7I4Y792_HAECO</name>
<feature type="region of interest" description="Disordered" evidence="2">
    <location>
        <begin position="238"/>
        <end position="284"/>
    </location>
</feature>
<feature type="compositionally biased region" description="Basic residues" evidence="2">
    <location>
        <begin position="275"/>
        <end position="284"/>
    </location>
</feature>
<dbReference type="AlphaFoldDB" id="A0A7I4Y792"/>
<proteinExistence type="predicted"/>
<dbReference type="OrthoDB" id="5861461at2759"/>
<protein>
    <submittedName>
        <fullName evidence="4">PH domain-containing protein</fullName>
    </submittedName>
</protein>
<evidence type="ECO:0000256" key="2">
    <source>
        <dbReference type="SAM" id="MobiDB-lite"/>
    </source>
</evidence>
<feature type="compositionally biased region" description="Acidic residues" evidence="2">
    <location>
        <begin position="261"/>
        <end position="270"/>
    </location>
</feature>
<accession>A0A7I4Y792</accession>
<evidence type="ECO:0000313" key="4">
    <source>
        <dbReference type="WBParaSite" id="HCON_00058110-00001"/>
    </source>
</evidence>
<sequence>MKRIATRLKKDSLVPMPNWPDEKCSEPPQRIQGLVSVKRRKRRVINISRKFHAELSNGILKFYPRKKLGIAPDPEFQIDLAKATAMYDEKRIVLALKVANETYSLIPLEDSLDRWRDAILRHRLHRQEAARKGLEQDAIHTLEAISGIGPSEDKTWESHSCMKMFEEVHQMQGLTLEVLERLTKTYEEIKKTNEELQTSLKNIRDALVRSADTTSAWTSITMTPTNISSVPLSTTKLSTTIPSSTMEVTSSSMDSKAPEASESEDDDDEDAKNGKGNKRKKKKH</sequence>